<organism evidence="1">
    <name type="scientific">White spot syndrome virus</name>
    <dbReference type="NCBI Taxonomy" id="342409"/>
    <lineage>
        <taxon>Viruses</taxon>
        <taxon>Viruses incertae sedis</taxon>
        <taxon>Naldaviricetes</taxon>
        <taxon>Nimaviridae</taxon>
        <taxon>Whispovirus</taxon>
    </lineage>
</organism>
<evidence type="ECO:0000313" key="1">
    <source>
        <dbReference type="EMBL" id="ATU84186.1"/>
    </source>
</evidence>
<dbReference type="EMBL" id="MF768985">
    <property type="protein sequence ID" value="ATU84186.1"/>
    <property type="molecule type" value="Genomic_DNA"/>
</dbReference>
<name>A0A2D3I705_9VIRU</name>
<proteinExistence type="predicted"/>
<sequence>MFGNIRVPNRLLHTVASCSKYTRSFTVRCIRSSTILLIKLFISVAFPSLRDFNIFELNSCH</sequence>
<reference evidence="1" key="1">
    <citation type="journal article" date="2018" name="Aquaculture">
        <title>Complete genome sequence of a white spot syndrome virus associated with a disease incursion in Australia.</title>
        <authorList>
            <person name="Oakey J."/>
            <person name="Smith C.S."/>
        </authorList>
    </citation>
    <scope>NUCLEOTIDE SEQUENCE [LARGE SCALE GENOMIC DNA]</scope>
    <source>
        <strain evidence="1">WSSV-AU</strain>
    </source>
</reference>
<protein>
    <submittedName>
        <fullName evidence="1">ORF214</fullName>
    </submittedName>
</protein>
<accession>A0A2D3I705</accession>
<dbReference type="Proteomes" id="UP000267516">
    <property type="component" value="Segment"/>
</dbReference>